<dbReference type="eggNOG" id="COG2821">
    <property type="taxonomic scope" value="Bacteria"/>
</dbReference>
<dbReference type="InterPro" id="IPR010611">
    <property type="entry name" value="3D_dom"/>
</dbReference>
<dbReference type="KEGG" id="dgg:DGI_3102"/>
<evidence type="ECO:0000313" key="8">
    <source>
        <dbReference type="EMBL" id="AGW14817.1"/>
    </source>
</evidence>
<dbReference type="HOGENOM" id="CLU_037751_1_1_7"/>
<evidence type="ECO:0000313" key="9">
    <source>
        <dbReference type="Proteomes" id="UP000016587"/>
    </source>
</evidence>
<dbReference type="EMBL" id="CP006585">
    <property type="protein sequence ID" value="AGW14817.1"/>
    <property type="molecule type" value="Genomic_DNA"/>
</dbReference>
<evidence type="ECO:0000256" key="1">
    <source>
        <dbReference type="ARBA" id="ARBA00001420"/>
    </source>
</evidence>
<dbReference type="RefSeq" id="WP_021761897.1">
    <property type="nucleotide sequence ID" value="NC_022444.1"/>
</dbReference>
<comment type="catalytic activity">
    <reaction evidence="1">
        <text>Exolytic cleavage of the (1-&gt;4)-beta-glycosidic linkage between N-acetylmuramic acid (MurNAc) and N-acetylglucosamine (GlcNAc) residues in peptidoglycan, from either the reducing or the non-reducing ends of the peptidoglycan chains, with concomitant formation of a 1,6-anhydrobond in the MurNAc residue.</text>
        <dbReference type="EC" id="4.2.2.n1"/>
    </reaction>
</comment>
<evidence type="ECO:0000256" key="3">
    <source>
        <dbReference type="ARBA" id="ARBA00023239"/>
    </source>
</evidence>
<keyword evidence="3" id="KW-0456">Lyase</keyword>
<evidence type="ECO:0000256" key="4">
    <source>
        <dbReference type="ARBA" id="ARBA00023316"/>
    </source>
</evidence>
<dbReference type="PANTHER" id="PTHR30124:SF0">
    <property type="entry name" value="MEMBRANE-BOUND LYTIC MUREIN TRANSGLYCOSYLASE A"/>
    <property type="match status" value="1"/>
</dbReference>
<dbReference type="InterPro" id="IPR005300">
    <property type="entry name" value="MltA_B"/>
</dbReference>
<keyword evidence="4" id="KW-0961">Cell wall biogenesis/degradation</keyword>
<dbReference type="CDD" id="cd14668">
    <property type="entry name" value="mlta_B"/>
    <property type="match status" value="1"/>
</dbReference>
<dbReference type="AlphaFoldDB" id="T2GFU4"/>
<keyword evidence="9" id="KW-1185">Reference proteome</keyword>
<evidence type="ECO:0000256" key="5">
    <source>
        <dbReference type="ARBA" id="ARBA00030918"/>
    </source>
</evidence>
<reference evidence="9" key="2">
    <citation type="submission" date="2013-07" db="EMBL/GenBank/DDBJ databases">
        <authorList>
            <person name="Morais-Silva F.O."/>
            <person name="Rezende A.M."/>
            <person name="Pimentel C."/>
            <person name="Resende D.M."/>
            <person name="Santos C.I."/>
            <person name="Clemente C."/>
            <person name="de Oliveira L.M."/>
            <person name="da Silva S.M."/>
            <person name="Costa D.A."/>
            <person name="Varela-Raposo A."/>
            <person name="Horacio E.C.A."/>
            <person name="Matos M."/>
            <person name="Flores O."/>
            <person name="Ruiz J.C."/>
            <person name="Rodrigues-Pousada C."/>
        </authorList>
    </citation>
    <scope>NUCLEOTIDE SEQUENCE [LARGE SCALE GENOMIC DNA]</scope>
    <source>
        <strain evidence="9">ATCC 19364 / DSM 1382 / NCIMB 9332 / VKM B-1759</strain>
    </source>
</reference>
<dbReference type="InterPro" id="IPR026044">
    <property type="entry name" value="MltA"/>
</dbReference>
<dbReference type="Pfam" id="PF06725">
    <property type="entry name" value="3D"/>
    <property type="match status" value="1"/>
</dbReference>
<dbReference type="EC" id="4.2.2.n1" evidence="2"/>
<dbReference type="Gene3D" id="2.40.240.50">
    <property type="entry name" value="Barwin-like endoglucanases"/>
    <property type="match status" value="1"/>
</dbReference>
<protein>
    <recommendedName>
        <fullName evidence="2">peptidoglycan lytic exotransglycosylase</fullName>
        <ecNumber evidence="2">4.2.2.n1</ecNumber>
    </recommendedName>
    <alternativeName>
        <fullName evidence="5">Murein hydrolase A</fullName>
    </alternativeName>
</protein>
<dbReference type="GO" id="GO:0009254">
    <property type="term" value="P:peptidoglycan turnover"/>
    <property type="evidence" value="ECO:0007669"/>
    <property type="project" value="InterPro"/>
</dbReference>
<keyword evidence="6" id="KW-0732">Signal</keyword>
<dbReference type="InterPro" id="IPR036908">
    <property type="entry name" value="RlpA-like_sf"/>
</dbReference>
<dbReference type="PATRIC" id="fig|1121448.10.peg.3063"/>
<gene>
    <name evidence="8" type="ORF">DGI_3102</name>
</gene>
<dbReference type="Proteomes" id="UP000016587">
    <property type="component" value="Chromosome"/>
</dbReference>
<dbReference type="SUPFAM" id="SSF50685">
    <property type="entry name" value="Barwin-like endoglucanases"/>
    <property type="match status" value="1"/>
</dbReference>
<dbReference type="PANTHER" id="PTHR30124">
    <property type="entry name" value="MEMBRANE-BOUND LYTIC MUREIN TRANSGLYCOSYLASE A"/>
    <property type="match status" value="1"/>
</dbReference>
<dbReference type="OrthoDB" id="9783686at2"/>
<feature type="domain" description="Lytic transglycosylase MltA" evidence="7">
    <location>
        <begin position="159"/>
        <end position="293"/>
    </location>
</feature>
<proteinExistence type="predicted"/>
<dbReference type="GO" id="GO:0008933">
    <property type="term" value="F:peptidoglycan lytic transglycosylase activity"/>
    <property type="evidence" value="ECO:0007669"/>
    <property type="project" value="TreeGrafter"/>
</dbReference>
<dbReference type="GO" id="GO:0009253">
    <property type="term" value="P:peptidoglycan catabolic process"/>
    <property type="evidence" value="ECO:0007669"/>
    <property type="project" value="TreeGrafter"/>
</dbReference>
<feature type="chain" id="PRO_5004599838" description="peptidoglycan lytic exotransglycosylase" evidence="6">
    <location>
        <begin position="33"/>
        <end position="392"/>
    </location>
</feature>
<evidence type="ECO:0000256" key="6">
    <source>
        <dbReference type="SAM" id="SignalP"/>
    </source>
</evidence>
<dbReference type="SMART" id="SM00925">
    <property type="entry name" value="MltA"/>
    <property type="match status" value="1"/>
</dbReference>
<reference evidence="8 9" key="1">
    <citation type="journal article" date="2013" name="J. Bacteriol.">
        <title>Roles of HynAB and Ech, the only two hydrogenases found in the model sulfate reducer Desulfovibrio gigas.</title>
        <authorList>
            <person name="Morais-Silva F.O."/>
            <person name="Santos C.I."/>
            <person name="Rodrigues R."/>
            <person name="Pereira I.A."/>
            <person name="Rodrigues-Pousada C."/>
        </authorList>
    </citation>
    <scope>NUCLEOTIDE SEQUENCE [LARGE SCALE GENOMIC DNA]</scope>
    <source>
        <strain evidence="9">ATCC 19364 / DSM 1382 / NCIMB 9332 / VKM B-1759</strain>
    </source>
</reference>
<dbReference type="GO" id="GO:0071555">
    <property type="term" value="P:cell wall organization"/>
    <property type="evidence" value="ECO:0007669"/>
    <property type="project" value="UniProtKB-KW"/>
</dbReference>
<organism evidence="8 9">
    <name type="scientific">Megalodesulfovibrio gigas (strain ATCC 19364 / DSM 1382 / NCIMB 9332 / VKM B-1759)</name>
    <name type="common">Desulfovibrio gigas</name>
    <dbReference type="NCBI Taxonomy" id="1121448"/>
    <lineage>
        <taxon>Bacteria</taxon>
        <taxon>Pseudomonadati</taxon>
        <taxon>Thermodesulfobacteriota</taxon>
        <taxon>Desulfovibrionia</taxon>
        <taxon>Desulfovibrionales</taxon>
        <taxon>Desulfovibrionaceae</taxon>
        <taxon>Megalodesulfovibrio</taxon>
    </lineage>
</organism>
<dbReference type="GO" id="GO:0004553">
    <property type="term" value="F:hydrolase activity, hydrolyzing O-glycosyl compounds"/>
    <property type="evidence" value="ECO:0007669"/>
    <property type="project" value="InterPro"/>
</dbReference>
<sequence length="392" mass="43409">MWNDFARLPGRCRATLRLGALLCLLLPFTGCASSQKPYEAPASSYIAGQSQPGQPARHIRKAAPELAATLDPRTQHKPSYAAMAPAIQESLKYLASKKPGDVAAMAGTTSITWGQLVRTNQELLALLPALDQNKSLLLQRFQWLELAPGTLMTGYYEPLVEASPTPRPDYPWPIYKAPPNLKSSIWPTRNAIDFQGALKGRRLELAWAKDLIDVFFLHIQGSGRLRYPDGSMRNVLYAGSNGHPYYAVGRALIEQGYATKEEMSMQTIRRLFKEHPHKVQEWMSLNAKYIFYRLDDGPVSDPVGAMGRPLMPRVSAAVNRDTVPLGSILALDALLPGYQSPRPEPFSGIVLAQDTGTMRPNHFDLFMGFGEQAADQAGRMQQEATAYLLLAR</sequence>
<dbReference type="STRING" id="1121448.DGI_3102"/>
<evidence type="ECO:0000256" key="2">
    <source>
        <dbReference type="ARBA" id="ARBA00012587"/>
    </source>
</evidence>
<dbReference type="PIRSF" id="PIRSF019422">
    <property type="entry name" value="MltA"/>
    <property type="match status" value="1"/>
</dbReference>
<name>T2GFU4_MEGG1</name>
<evidence type="ECO:0000259" key="7">
    <source>
        <dbReference type="SMART" id="SM00925"/>
    </source>
</evidence>
<feature type="signal peptide" evidence="6">
    <location>
        <begin position="1"/>
        <end position="32"/>
    </location>
</feature>
<dbReference type="CDD" id="cd14485">
    <property type="entry name" value="mltA_like_LT_A"/>
    <property type="match status" value="1"/>
</dbReference>
<dbReference type="GO" id="GO:0019867">
    <property type="term" value="C:outer membrane"/>
    <property type="evidence" value="ECO:0007669"/>
    <property type="project" value="InterPro"/>
</dbReference>
<dbReference type="Pfam" id="PF03562">
    <property type="entry name" value="MltA"/>
    <property type="match status" value="1"/>
</dbReference>
<accession>T2GFU4</accession>